<organism evidence="4 5">
    <name type="scientific">Acropora cervicornis</name>
    <name type="common">Staghorn coral</name>
    <dbReference type="NCBI Taxonomy" id="6130"/>
    <lineage>
        <taxon>Eukaryota</taxon>
        <taxon>Metazoa</taxon>
        <taxon>Cnidaria</taxon>
        <taxon>Anthozoa</taxon>
        <taxon>Hexacorallia</taxon>
        <taxon>Scleractinia</taxon>
        <taxon>Astrocoeniina</taxon>
        <taxon>Acroporidae</taxon>
        <taxon>Acropora</taxon>
    </lineage>
</organism>
<dbReference type="PROSITE" id="PS51421">
    <property type="entry name" value="RAS"/>
    <property type="match status" value="1"/>
</dbReference>
<dbReference type="NCBIfam" id="TIGR00231">
    <property type="entry name" value="small_GTP"/>
    <property type="match status" value="1"/>
</dbReference>
<reference evidence="4" key="1">
    <citation type="journal article" date="2023" name="G3 (Bethesda)">
        <title>Whole genome assembly and annotation of the endangered Caribbean coral Acropora cervicornis.</title>
        <authorList>
            <person name="Selwyn J.D."/>
            <person name="Vollmer S.V."/>
        </authorList>
    </citation>
    <scope>NUCLEOTIDE SEQUENCE</scope>
    <source>
        <strain evidence="4">K2</strain>
    </source>
</reference>
<dbReference type="FunFam" id="3.40.50.300:FF:001129">
    <property type="entry name" value="ras-related protein Rab-44 isoform X2"/>
    <property type="match status" value="1"/>
</dbReference>
<evidence type="ECO:0000313" key="4">
    <source>
        <dbReference type="EMBL" id="KAK2550986.1"/>
    </source>
</evidence>
<evidence type="ECO:0000313" key="5">
    <source>
        <dbReference type="Proteomes" id="UP001249851"/>
    </source>
</evidence>
<dbReference type="PROSITE" id="PS51420">
    <property type="entry name" value="RHO"/>
    <property type="match status" value="1"/>
</dbReference>
<dbReference type="Gene3D" id="3.40.50.300">
    <property type="entry name" value="P-loop containing nucleotide triphosphate hydrolases"/>
    <property type="match status" value="1"/>
</dbReference>
<dbReference type="GO" id="GO:0005525">
    <property type="term" value="F:GTP binding"/>
    <property type="evidence" value="ECO:0007669"/>
    <property type="project" value="UniProtKB-KW"/>
</dbReference>
<accession>A0AAD9PY38</accession>
<dbReference type="InterPro" id="IPR001806">
    <property type="entry name" value="Small_GTPase"/>
</dbReference>
<protein>
    <submittedName>
        <fullName evidence="4">Ras-related protein Rab-30</fullName>
    </submittedName>
</protein>
<dbReference type="SUPFAM" id="SSF52540">
    <property type="entry name" value="P-loop containing nucleoside triphosphate hydrolases"/>
    <property type="match status" value="1"/>
</dbReference>
<dbReference type="SMART" id="SM00177">
    <property type="entry name" value="ARF"/>
    <property type="match status" value="1"/>
</dbReference>
<evidence type="ECO:0000256" key="2">
    <source>
        <dbReference type="ARBA" id="ARBA00023134"/>
    </source>
</evidence>
<dbReference type="SMART" id="SM00176">
    <property type="entry name" value="RAN"/>
    <property type="match status" value="1"/>
</dbReference>
<gene>
    <name evidence="4" type="ORF">P5673_028204</name>
</gene>
<dbReference type="Proteomes" id="UP001249851">
    <property type="component" value="Unassembled WGS sequence"/>
</dbReference>
<evidence type="ECO:0000256" key="1">
    <source>
        <dbReference type="ARBA" id="ARBA00022741"/>
    </source>
</evidence>
<keyword evidence="2" id="KW-0342">GTP-binding</keyword>
<dbReference type="CDD" id="cd00154">
    <property type="entry name" value="Rab"/>
    <property type="match status" value="1"/>
</dbReference>
<keyword evidence="5" id="KW-1185">Reference proteome</keyword>
<dbReference type="SMART" id="SM00175">
    <property type="entry name" value="RAB"/>
    <property type="match status" value="1"/>
</dbReference>
<dbReference type="SMART" id="SM00173">
    <property type="entry name" value="RAS"/>
    <property type="match status" value="1"/>
</dbReference>
<dbReference type="PANTHER" id="PTHR47977">
    <property type="entry name" value="RAS-RELATED PROTEIN RAB"/>
    <property type="match status" value="1"/>
</dbReference>
<evidence type="ECO:0000256" key="3">
    <source>
        <dbReference type="ARBA" id="ARBA00023288"/>
    </source>
</evidence>
<proteinExistence type="predicted"/>
<keyword evidence="1" id="KW-0547">Nucleotide-binding</keyword>
<reference evidence="4" key="2">
    <citation type="journal article" date="2023" name="Science">
        <title>Genomic signatures of disease resistance in endangered staghorn corals.</title>
        <authorList>
            <person name="Vollmer S.V."/>
            <person name="Selwyn J.D."/>
            <person name="Despard B.A."/>
            <person name="Roesel C.L."/>
        </authorList>
    </citation>
    <scope>NUCLEOTIDE SEQUENCE</scope>
    <source>
        <strain evidence="4">K2</strain>
    </source>
</reference>
<dbReference type="AlphaFoldDB" id="A0AAD9PY38"/>
<dbReference type="InterPro" id="IPR005225">
    <property type="entry name" value="Small_GTP-bd"/>
</dbReference>
<dbReference type="Pfam" id="PF00071">
    <property type="entry name" value="Ras"/>
    <property type="match status" value="1"/>
</dbReference>
<dbReference type="GO" id="GO:0003924">
    <property type="term" value="F:GTPase activity"/>
    <property type="evidence" value="ECO:0007669"/>
    <property type="project" value="InterPro"/>
</dbReference>
<dbReference type="PROSITE" id="PS51419">
    <property type="entry name" value="RAB"/>
    <property type="match status" value="1"/>
</dbReference>
<name>A0AAD9PY38_ACRCE</name>
<sequence length="262" mass="29606">MISRQITELQPSKRVAEVAYLFILVPSKAVEDIMDENIRNDFKYLFKILVIGDVGVGKTSLIRRFTKGYFAENITSTVGVDLDSKIVNISGDKVKLQCWDAAGQEKYRAITQSYFRNADAVIMMFDLTNQGSFASIPQWLMDVHRYSNKNAVKVLVGNKTDLKGAKRMVNSRSAANLAEFEDLLYIETSAKWDDNIETLFTELAEQLRENAKTKTLNGMNKTNNCLVKKGFSIASYIKRLGGKFPFKVWQTAAAFKGLNRQI</sequence>
<comment type="caution">
    <text evidence="4">The sequence shown here is derived from an EMBL/GenBank/DDBJ whole genome shotgun (WGS) entry which is preliminary data.</text>
</comment>
<dbReference type="InterPro" id="IPR050227">
    <property type="entry name" value="Rab"/>
</dbReference>
<dbReference type="PRINTS" id="PR00449">
    <property type="entry name" value="RASTRNSFRMNG"/>
</dbReference>
<dbReference type="SMART" id="SM00174">
    <property type="entry name" value="RHO"/>
    <property type="match status" value="1"/>
</dbReference>
<keyword evidence="3" id="KW-0449">Lipoprotein</keyword>
<dbReference type="InterPro" id="IPR027417">
    <property type="entry name" value="P-loop_NTPase"/>
</dbReference>
<dbReference type="EMBL" id="JARQWQ010000103">
    <property type="protein sequence ID" value="KAK2550986.1"/>
    <property type="molecule type" value="Genomic_DNA"/>
</dbReference>